<dbReference type="Proteomes" id="UP000095283">
    <property type="component" value="Unplaced"/>
</dbReference>
<evidence type="ECO:0000313" key="3">
    <source>
        <dbReference type="WBParaSite" id="Hba_18593"/>
    </source>
</evidence>
<name>A0A1I7XMP9_HETBA</name>
<dbReference type="Gene3D" id="3.40.710.10">
    <property type="entry name" value="DD-peptidase/beta-lactamase superfamily"/>
    <property type="match status" value="1"/>
</dbReference>
<reference evidence="3" key="1">
    <citation type="submission" date="2016-11" db="UniProtKB">
        <authorList>
            <consortium name="WormBaseParasite"/>
        </authorList>
    </citation>
    <scope>IDENTIFICATION</scope>
</reference>
<dbReference type="SUPFAM" id="SSF56601">
    <property type="entry name" value="beta-lactamase/transpeptidase-like"/>
    <property type="match status" value="1"/>
</dbReference>
<dbReference type="InterPro" id="IPR050491">
    <property type="entry name" value="AmpC-like"/>
</dbReference>
<sequence length="458" mass="52347">MESTIYPEFVGIPSSGSSHIHLTYDGIYLMIMSLRKNGSEISSVCSYDYLGKIFYIINAINEKEQSEIALNMTMDELEKKAEEMTNRRMKARHICKGHHNRFHAVWHHTSSPRHFIIQAGFLTDILLKDIQQGERGYYPTCLQVYRAINGTSALIIWEKGYGVRYRIQNGHSLSGLLEEMSNSTLYPSTISILPRNKSGTKTTIYIVWRGSEFSWYDKNIPISERSNSFAHKKKEELKMAVERQATPLNSYRIASISKTITAMGIVELVNEGRLDMESNVSKKTYEQYIQESVFIPNRIEGFIGKSERVNKEVCYYSPDNANPYTYWMPFRLDSAAGWVMTAEQVRIKMREDEEKREVKYKSGGQSLPLIGAREVWSIPASDEEKFSQTQLWQRIAVMNVGEDGSLFHLGSLAGSEGIAYTKGAIQVSILTNVRGRQQNVQTSWMEQICRLIAQEGNK</sequence>
<dbReference type="WBParaSite" id="Hba_18593">
    <property type="protein sequence ID" value="Hba_18593"/>
    <property type="gene ID" value="Hba_18593"/>
</dbReference>
<evidence type="ECO:0000313" key="2">
    <source>
        <dbReference type="Proteomes" id="UP000095283"/>
    </source>
</evidence>
<evidence type="ECO:0000256" key="1">
    <source>
        <dbReference type="SAM" id="Coils"/>
    </source>
</evidence>
<dbReference type="InterPro" id="IPR012338">
    <property type="entry name" value="Beta-lactam/transpept-like"/>
</dbReference>
<dbReference type="PANTHER" id="PTHR46825:SF9">
    <property type="entry name" value="BETA-LACTAMASE-RELATED DOMAIN-CONTAINING PROTEIN"/>
    <property type="match status" value="1"/>
</dbReference>
<dbReference type="PANTHER" id="PTHR46825">
    <property type="entry name" value="D-ALANYL-D-ALANINE-CARBOXYPEPTIDASE/ENDOPEPTIDASE AMPH"/>
    <property type="match status" value="1"/>
</dbReference>
<feature type="coiled-coil region" evidence="1">
    <location>
        <begin position="60"/>
        <end position="94"/>
    </location>
</feature>
<protein>
    <submittedName>
        <fullName evidence="3">Beta-lactamase domain-containing protein</fullName>
    </submittedName>
</protein>
<organism evidence="2 3">
    <name type="scientific">Heterorhabditis bacteriophora</name>
    <name type="common">Entomopathogenic nematode worm</name>
    <dbReference type="NCBI Taxonomy" id="37862"/>
    <lineage>
        <taxon>Eukaryota</taxon>
        <taxon>Metazoa</taxon>
        <taxon>Ecdysozoa</taxon>
        <taxon>Nematoda</taxon>
        <taxon>Chromadorea</taxon>
        <taxon>Rhabditida</taxon>
        <taxon>Rhabditina</taxon>
        <taxon>Rhabditomorpha</taxon>
        <taxon>Strongyloidea</taxon>
        <taxon>Heterorhabditidae</taxon>
        <taxon>Heterorhabditis</taxon>
    </lineage>
</organism>
<dbReference type="AlphaFoldDB" id="A0A1I7XMP9"/>
<proteinExistence type="predicted"/>
<accession>A0A1I7XMP9</accession>
<keyword evidence="2" id="KW-1185">Reference proteome</keyword>
<keyword evidence="1" id="KW-0175">Coiled coil</keyword>